<evidence type="ECO:0000313" key="1">
    <source>
        <dbReference type="EMBL" id="MCL9818446.1"/>
    </source>
</evidence>
<dbReference type="InterPro" id="IPR008551">
    <property type="entry name" value="TANGO2"/>
</dbReference>
<evidence type="ECO:0000313" key="2">
    <source>
        <dbReference type="Proteomes" id="UP001203207"/>
    </source>
</evidence>
<organism evidence="1 2">
    <name type="scientific">Natronocalculus amylovorans</name>
    <dbReference type="NCBI Taxonomy" id="2917812"/>
    <lineage>
        <taxon>Archaea</taxon>
        <taxon>Methanobacteriati</taxon>
        <taxon>Methanobacteriota</taxon>
        <taxon>Stenosarchaea group</taxon>
        <taxon>Halobacteria</taxon>
        <taxon>Halobacteriales</taxon>
        <taxon>Haloferacaceae</taxon>
        <taxon>Natronocalculus</taxon>
    </lineage>
</organism>
<dbReference type="EMBL" id="JAKRVX010000011">
    <property type="protein sequence ID" value="MCL9818446.1"/>
    <property type="molecule type" value="Genomic_DNA"/>
</dbReference>
<dbReference type="PANTHER" id="PTHR17985">
    <property type="entry name" value="SER/THR-RICH PROTEIN T10 IN DGCR REGION"/>
    <property type="match status" value="1"/>
</dbReference>
<gene>
    <name evidence="1" type="ORF">AArcSt2_16020</name>
</gene>
<sequence length="251" mass="27287">MCTLAIAWQCLPETPIAVAANRDERFDRPASAPTTYRETPLVIAPRDETAGGTWIGYNEFGLFVGITNRWVDREGVRSRGALVADCLSYSTVEEASSFVADTVLKHRYAGFNLMLADATDAILFEYDGTLRKTVFDPGVHVVVNVGADGSRFESTSHPDRGTAQAAAATIVRNELAVKTGETTEAWLKRAGAVLGDHEFGVCIHGDGFGTRSSSLISLQTDGDRIRDRYLFASGPPCQTAFEPISETDRLY</sequence>
<proteinExistence type="predicted"/>
<dbReference type="AlphaFoldDB" id="A0AAE3FZY8"/>
<accession>A0AAE3FZY8</accession>
<dbReference type="Gene3D" id="3.60.60.10">
    <property type="entry name" value="Penicillin V Acylase, Chain A"/>
    <property type="match status" value="1"/>
</dbReference>
<dbReference type="RefSeq" id="WP_250586159.1">
    <property type="nucleotide sequence ID" value="NZ_JAKRVX010000011.1"/>
</dbReference>
<reference evidence="1" key="2">
    <citation type="submission" date="2022-02" db="EMBL/GenBank/DDBJ databases">
        <authorList>
            <person name="Elcheninov A.G."/>
            <person name="Sorokin D.Y."/>
            <person name="Kublanov I.V."/>
        </authorList>
    </citation>
    <scope>NUCLEOTIDE SEQUENCE</scope>
    <source>
        <strain evidence="1">AArc-St2</strain>
    </source>
</reference>
<dbReference type="Pfam" id="PF05742">
    <property type="entry name" value="TANGO2"/>
    <property type="match status" value="1"/>
</dbReference>
<dbReference type="PANTHER" id="PTHR17985:SF8">
    <property type="entry name" value="TRANSPORT AND GOLGI ORGANIZATION PROTEIN 2 HOMOLOG"/>
    <property type="match status" value="1"/>
</dbReference>
<comment type="caution">
    <text evidence="1">The sequence shown here is derived from an EMBL/GenBank/DDBJ whole genome shotgun (WGS) entry which is preliminary data.</text>
</comment>
<protein>
    <submittedName>
        <fullName evidence="1">NRDE family protein</fullName>
    </submittedName>
</protein>
<keyword evidence="2" id="KW-1185">Reference proteome</keyword>
<name>A0AAE3FZY8_9EURY</name>
<reference evidence="1" key="1">
    <citation type="journal article" date="2022" name="Syst. Appl. Microbiol.">
        <title>Natronocalculus amylovorans gen. nov., sp. nov., and Natranaeroarchaeum aerophilus sp. nov., dominant culturable amylolytic natronoarchaea from hypersaline soda lakes in southwestern Siberia.</title>
        <authorList>
            <person name="Sorokin D.Y."/>
            <person name="Elcheninov A.G."/>
            <person name="Khizhniak T.V."/>
            <person name="Koenen M."/>
            <person name="Bale N.J."/>
            <person name="Damste J.S.S."/>
            <person name="Kublanov I.V."/>
        </authorList>
    </citation>
    <scope>NUCLEOTIDE SEQUENCE</scope>
    <source>
        <strain evidence="1">AArc-St2</strain>
    </source>
</reference>
<dbReference type="Proteomes" id="UP001203207">
    <property type="component" value="Unassembled WGS sequence"/>
</dbReference>